<organism evidence="12 13">
    <name type="scientific">Bordetella genomosp. 1</name>
    <dbReference type="NCBI Taxonomy" id="1395607"/>
    <lineage>
        <taxon>Bacteria</taxon>
        <taxon>Pseudomonadati</taxon>
        <taxon>Pseudomonadota</taxon>
        <taxon>Betaproteobacteria</taxon>
        <taxon>Burkholderiales</taxon>
        <taxon>Alcaligenaceae</taxon>
        <taxon>Bordetella</taxon>
    </lineage>
</organism>
<comment type="caution">
    <text evidence="9">Lacks conserved residue(s) required for the propagation of feature annotation.</text>
</comment>
<keyword evidence="5 9" id="KW-0997">Cell inner membrane</keyword>
<feature type="transmembrane region" description="Helical" evidence="9">
    <location>
        <begin position="392"/>
        <end position="413"/>
    </location>
</feature>
<feature type="transmembrane region" description="Helical" evidence="9">
    <location>
        <begin position="366"/>
        <end position="386"/>
    </location>
</feature>
<dbReference type="Proteomes" id="UP000217005">
    <property type="component" value="Unassembled WGS sequence"/>
</dbReference>
<evidence type="ECO:0000313" key="13">
    <source>
        <dbReference type="Proteomes" id="UP000217005"/>
    </source>
</evidence>
<keyword evidence="6 9" id="KW-0812">Transmembrane</keyword>
<dbReference type="SUPFAM" id="SSF82714">
    <property type="entry name" value="Multidrug efflux transporter AcrB TolC docking domain, DN and DC subdomains"/>
    <property type="match status" value="2"/>
</dbReference>
<dbReference type="Gene3D" id="3.30.70.1320">
    <property type="entry name" value="Multidrug efflux transporter AcrB pore domain like"/>
    <property type="match status" value="1"/>
</dbReference>
<evidence type="ECO:0000256" key="7">
    <source>
        <dbReference type="ARBA" id="ARBA00022989"/>
    </source>
</evidence>
<dbReference type="NCBIfam" id="NF000282">
    <property type="entry name" value="RND_permease_1"/>
    <property type="match status" value="1"/>
</dbReference>
<proteinExistence type="inferred from homology"/>
<dbReference type="RefSeq" id="WP_094827402.1">
    <property type="nucleotide sequence ID" value="NZ_NEVL01000003.1"/>
</dbReference>
<dbReference type="AlphaFoldDB" id="A0A261SGN9"/>
<evidence type="ECO:0000256" key="9">
    <source>
        <dbReference type="RuleBase" id="RU364070"/>
    </source>
</evidence>
<reference evidence="12 13" key="1">
    <citation type="submission" date="2017-05" db="EMBL/GenBank/DDBJ databases">
        <title>Complete and WGS of Bordetella genogroups.</title>
        <authorList>
            <person name="Spilker T."/>
            <person name="LiPuma J."/>
        </authorList>
    </citation>
    <scope>NUCLEOTIDE SEQUENCE [LARGE SCALE GENOMIC DNA]</scope>
    <source>
        <strain evidence="12 13">AU17610</strain>
    </source>
</reference>
<dbReference type="PRINTS" id="PR00702">
    <property type="entry name" value="ACRIFLAVINRP"/>
</dbReference>
<dbReference type="InterPro" id="IPR004764">
    <property type="entry name" value="MdtF-like"/>
</dbReference>
<dbReference type="GO" id="GO:0042910">
    <property type="term" value="F:xenobiotic transmembrane transporter activity"/>
    <property type="evidence" value="ECO:0007669"/>
    <property type="project" value="TreeGrafter"/>
</dbReference>
<dbReference type="Gene3D" id="3.30.70.1430">
    <property type="entry name" value="Multidrug efflux transporter AcrB pore domain"/>
    <property type="match status" value="2"/>
</dbReference>
<dbReference type="Pfam" id="PF00873">
    <property type="entry name" value="ACR_tran"/>
    <property type="match status" value="1"/>
</dbReference>
<feature type="region of interest" description="Disordered" evidence="10">
    <location>
        <begin position="1051"/>
        <end position="1084"/>
    </location>
</feature>
<keyword evidence="8 9" id="KW-0472">Membrane</keyword>
<dbReference type="GO" id="GO:0005886">
    <property type="term" value="C:plasma membrane"/>
    <property type="evidence" value="ECO:0007669"/>
    <property type="project" value="UniProtKB-SubCell"/>
</dbReference>
<keyword evidence="3 9" id="KW-0813">Transport</keyword>
<evidence type="ECO:0000313" key="12">
    <source>
        <dbReference type="EMBL" id="OZI36598.1"/>
    </source>
</evidence>
<dbReference type="PANTHER" id="PTHR32063:SF10">
    <property type="entry name" value="EFFLUX PUMP MEMBRANE TRANSPORTER"/>
    <property type="match status" value="1"/>
</dbReference>
<evidence type="ECO:0000259" key="11">
    <source>
        <dbReference type="PROSITE" id="PS50156"/>
    </source>
</evidence>
<feature type="transmembrane region" description="Helical" evidence="9">
    <location>
        <begin position="896"/>
        <end position="916"/>
    </location>
</feature>
<protein>
    <recommendedName>
        <fullName evidence="9">Efflux pump membrane transporter</fullName>
    </recommendedName>
</protein>
<comment type="similarity">
    <text evidence="2 9">Belongs to the resistance-nodulation-cell division (RND) (TC 2.A.6) family.</text>
</comment>
<evidence type="ECO:0000256" key="8">
    <source>
        <dbReference type="ARBA" id="ARBA00023136"/>
    </source>
</evidence>
<feature type="domain" description="SSD" evidence="11">
    <location>
        <begin position="370"/>
        <end position="495"/>
    </location>
</feature>
<dbReference type="GO" id="GO:0009636">
    <property type="term" value="P:response to toxic substance"/>
    <property type="evidence" value="ECO:0007669"/>
    <property type="project" value="UniProtKB-ARBA"/>
</dbReference>
<feature type="transmembrane region" description="Helical" evidence="9">
    <location>
        <begin position="434"/>
        <end position="458"/>
    </location>
</feature>
<feature type="transmembrane region" description="Helical" evidence="9">
    <location>
        <begin position="870"/>
        <end position="889"/>
    </location>
</feature>
<evidence type="ECO:0000256" key="6">
    <source>
        <dbReference type="ARBA" id="ARBA00022692"/>
    </source>
</evidence>
<dbReference type="PANTHER" id="PTHR32063">
    <property type="match status" value="1"/>
</dbReference>
<evidence type="ECO:0000256" key="4">
    <source>
        <dbReference type="ARBA" id="ARBA00022475"/>
    </source>
</evidence>
<keyword evidence="7 9" id="KW-1133">Transmembrane helix</keyword>
<dbReference type="FunFam" id="3.30.70.1430:FF:000001">
    <property type="entry name" value="Efflux pump membrane transporter"/>
    <property type="match status" value="1"/>
</dbReference>
<evidence type="ECO:0000256" key="3">
    <source>
        <dbReference type="ARBA" id="ARBA00022448"/>
    </source>
</evidence>
<dbReference type="OrthoDB" id="9176627at2"/>
<evidence type="ECO:0000256" key="5">
    <source>
        <dbReference type="ARBA" id="ARBA00022519"/>
    </source>
</evidence>
<feature type="transmembrane region" description="Helical" evidence="9">
    <location>
        <begin position="922"/>
        <end position="943"/>
    </location>
</feature>
<dbReference type="FunFam" id="1.20.1640.10:FF:000001">
    <property type="entry name" value="Efflux pump membrane transporter"/>
    <property type="match status" value="1"/>
</dbReference>
<dbReference type="EMBL" id="NEVL01000003">
    <property type="protein sequence ID" value="OZI36598.1"/>
    <property type="molecule type" value="Genomic_DNA"/>
</dbReference>
<feature type="transmembrane region" description="Helical" evidence="9">
    <location>
        <begin position="999"/>
        <end position="1025"/>
    </location>
</feature>
<feature type="compositionally biased region" description="Polar residues" evidence="10">
    <location>
        <begin position="1069"/>
        <end position="1084"/>
    </location>
</feature>
<keyword evidence="4" id="KW-1003">Cell membrane</keyword>
<dbReference type="SUPFAM" id="SSF82866">
    <property type="entry name" value="Multidrug efflux transporter AcrB transmembrane domain"/>
    <property type="match status" value="2"/>
</dbReference>
<evidence type="ECO:0000256" key="1">
    <source>
        <dbReference type="ARBA" id="ARBA00004429"/>
    </source>
</evidence>
<feature type="transmembrane region" description="Helical" evidence="9">
    <location>
        <begin position="971"/>
        <end position="993"/>
    </location>
</feature>
<evidence type="ECO:0000256" key="10">
    <source>
        <dbReference type="SAM" id="MobiDB-lite"/>
    </source>
</evidence>
<feature type="transmembrane region" description="Helical" evidence="9">
    <location>
        <begin position="340"/>
        <end position="359"/>
    </location>
</feature>
<evidence type="ECO:0000256" key="2">
    <source>
        <dbReference type="ARBA" id="ARBA00010942"/>
    </source>
</evidence>
<comment type="caution">
    <text evidence="12">The sequence shown here is derived from an EMBL/GenBank/DDBJ whole genome shotgun (WGS) entry which is preliminary data.</text>
</comment>
<dbReference type="Gene3D" id="3.30.2090.10">
    <property type="entry name" value="Multidrug efflux transporter AcrB TolC docking domain, DN and DC subdomains"/>
    <property type="match status" value="2"/>
</dbReference>
<accession>A0A261SGN9</accession>
<dbReference type="InterPro" id="IPR001036">
    <property type="entry name" value="Acrflvin-R"/>
</dbReference>
<comment type="subcellular location">
    <subcellularLocation>
        <location evidence="1 9">Cell inner membrane</location>
        <topology evidence="1 9">Multi-pass membrane protein</topology>
    </subcellularLocation>
</comment>
<gene>
    <name evidence="12" type="ORF">CEG14_16625</name>
</gene>
<name>A0A261SGN9_9BORD</name>
<dbReference type="NCBIfam" id="TIGR00915">
    <property type="entry name" value="2A0602"/>
    <property type="match status" value="1"/>
</dbReference>
<feature type="transmembrane region" description="Helical" evidence="9">
    <location>
        <begin position="540"/>
        <end position="556"/>
    </location>
</feature>
<dbReference type="Gene3D" id="1.20.1640.10">
    <property type="entry name" value="Multidrug efflux transporter AcrB transmembrane domain"/>
    <property type="match status" value="2"/>
</dbReference>
<dbReference type="Gene3D" id="3.30.70.1440">
    <property type="entry name" value="Multidrug efflux transporter AcrB pore domain"/>
    <property type="match status" value="1"/>
</dbReference>
<sequence length="1084" mass="115244">MPQFFIDRPIFAWVVALFILLAGVLALPNMPVAQYPDVAPPAISITATYPGASAKEVAETVTSIIEDELNGAKGLLYYESVSDSNGQAQITATFRPGTDPDLAQVDVQNRVSNVSAQLPAAVTQQGLQYEQTSAGFLLFVTLSSTDGTLDQAALADYITRNVKNPISRVPGVGQFQLFAAPRAMRIWVDPAKLVGLNLSMAQVNTAISQQNILISGGAIGAPPNPDSQRVTATVTANGQFSTVEGFGSIVLRANPDGSKVLLRDVARIEVGADNYQFGARLNGQPTAAFAIVLSPDANALSTAEGIRTEMANLSKFFPDNIKYEIPYDTAPYVKVSIEKVVHTLVEAMVLVFLVMFLFLQNVRYTLIPALVVPVAMLGAFAVMLALGFSINVLTMFAMVLAIGILVDDAIVVVENVERIMVTEGLPPKEATRKAMPQISGAIIGITLVLVTVFLPLAFMSGSVGVIYRQFAVAMAVSIFFSAFLALSFTPALCATILKPVPKGHHEQKKGFFGWFNRKFDATTHGYQNWISRILHKGGRMMLIFAVLVILLGWLYLRMPSSFLPEEDQGYVISNVELPSGASANRTIEVIEQVEQYFKSQPTTENVVAVQGFSFNGNGLNAALVFTTLKDFSERKGSENSAMAVAGGAFGALFMGIKDAMVFTVVPPAISSLGNATGFDFRLQDRAGGGTDALAAATGQLMGLAMQSKVLSQVRITGLGPGAQLSLNIDRDKAAALGVDFGEAATLISTAIGSAYLNKFPNMGRMQNIWVQADAKYRMQMEDVLALNARNADGGMVPLSAFVTAKWTQGPTQVVRYNSYESVRISGDAAPGYSSGEAMAEMEGFMSQLPSGFGFEWNGLSYQERLAGNQAPILMGLALLVVFMVLAALYESWAIPISALLVVPLGMLGAVGLVSAMGMSNDVYFQVGMVTVIGLAAKNAILIIEFAKDQYARGAGLYESAVEAARLRFRPILMTSLAFILGVVPLAIATGASAASQRAVGIGVLGGMLAATPFAVIFVPTFFVVVMSLFKARPRLLGAELKAFEEEQAAKRAEAGEGGAAQENAAGATTPGSTDSTQGGQEKKE</sequence>
<dbReference type="InterPro" id="IPR000731">
    <property type="entry name" value="SSD"/>
</dbReference>
<feature type="transmembrane region" description="Helical" evidence="9">
    <location>
        <begin position="470"/>
        <end position="497"/>
    </location>
</feature>
<dbReference type="SUPFAM" id="SSF82693">
    <property type="entry name" value="Multidrug efflux transporter AcrB pore domain, PN1, PN2, PC1 and PC2 subdomains"/>
    <property type="match status" value="3"/>
</dbReference>
<dbReference type="PROSITE" id="PS50156">
    <property type="entry name" value="SSD"/>
    <property type="match status" value="1"/>
</dbReference>
<dbReference type="GO" id="GO:0015562">
    <property type="term" value="F:efflux transmembrane transporter activity"/>
    <property type="evidence" value="ECO:0007669"/>
    <property type="project" value="InterPro"/>
</dbReference>
<dbReference type="InterPro" id="IPR027463">
    <property type="entry name" value="AcrB_DN_DC_subdom"/>
</dbReference>